<dbReference type="RefSeq" id="WP_284202070.1">
    <property type="nucleotide sequence ID" value="NZ_BSPQ01000001.1"/>
</dbReference>
<accession>A0ABQ6DUY2</accession>
<dbReference type="PANTHER" id="PTHR34501">
    <property type="entry name" value="PROTEIN YDDL-RELATED"/>
    <property type="match status" value="1"/>
</dbReference>
<dbReference type="InterPro" id="IPR023614">
    <property type="entry name" value="Porin_dom_sf"/>
</dbReference>
<dbReference type="InterPro" id="IPR050298">
    <property type="entry name" value="Gram-neg_bact_OMP"/>
</dbReference>
<dbReference type="Pfam" id="PF13609">
    <property type="entry name" value="Porin_4"/>
    <property type="match status" value="1"/>
</dbReference>
<feature type="signal peptide" evidence="4">
    <location>
        <begin position="1"/>
        <end position="21"/>
    </location>
</feature>
<feature type="domain" description="Porin" evidence="5">
    <location>
        <begin position="7"/>
        <end position="280"/>
    </location>
</feature>
<evidence type="ECO:0000256" key="2">
    <source>
        <dbReference type="ARBA" id="ARBA00022729"/>
    </source>
</evidence>
<comment type="caution">
    <text evidence="6">The sequence shown here is derived from an EMBL/GenBank/DDBJ whole genome shotgun (WGS) entry which is preliminary data.</text>
</comment>
<dbReference type="CDD" id="cd00342">
    <property type="entry name" value="gram_neg_porins"/>
    <property type="match status" value="1"/>
</dbReference>
<keyword evidence="2 4" id="KW-0732">Signal</keyword>
<evidence type="ECO:0000313" key="6">
    <source>
        <dbReference type="EMBL" id="GLS88937.1"/>
    </source>
</evidence>
<reference evidence="7" key="1">
    <citation type="journal article" date="2019" name="Int. J. Syst. Evol. Microbiol.">
        <title>The Global Catalogue of Microorganisms (GCM) 10K type strain sequencing project: providing services to taxonomists for standard genome sequencing and annotation.</title>
        <authorList>
            <consortium name="The Broad Institute Genomics Platform"/>
            <consortium name="The Broad Institute Genome Sequencing Center for Infectious Disease"/>
            <person name="Wu L."/>
            <person name="Ma J."/>
        </authorList>
    </citation>
    <scope>NUCLEOTIDE SEQUENCE [LARGE SCALE GENOMIC DNA]</scope>
    <source>
        <strain evidence="7">NBRC 103166</strain>
    </source>
</reference>
<evidence type="ECO:0000256" key="1">
    <source>
        <dbReference type="ARBA" id="ARBA00004571"/>
    </source>
</evidence>
<feature type="chain" id="PRO_5046537492" evidence="4">
    <location>
        <begin position="22"/>
        <end position="299"/>
    </location>
</feature>
<name>A0ABQ6DUY2_9GAMM</name>
<organism evidence="6 7">
    <name type="scientific">Psychromonas marina</name>
    <dbReference type="NCBI Taxonomy" id="88364"/>
    <lineage>
        <taxon>Bacteria</taxon>
        <taxon>Pseudomonadati</taxon>
        <taxon>Pseudomonadota</taxon>
        <taxon>Gammaproteobacteria</taxon>
        <taxon>Alteromonadales</taxon>
        <taxon>Psychromonadaceae</taxon>
        <taxon>Psychromonas</taxon>
    </lineage>
</organism>
<evidence type="ECO:0000256" key="3">
    <source>
        <dbReference type="ARBA" id="ARBA00023136"/>
    </source>
</evidence>
<evidence type="ECO:0000259" key="5">
    <source>
        <dbReference type="Pfam" id="PF13609"/>
    </source>
</evidence>
<sequence>MKKTILAVAVISSLASATASAVTVYDNEGTKVSIGGRVEARGVFGNEFDGTMKDKSRARINFGVETKISENLTGFGFMEYQLGDAEKDLEARYLYAGLETQFGSFSYGKQDTSNVQISDMTDIASEHSGVQQIIEAASERQNNTFLYTGTFDALTVQVDYQAMDLDDADAFALSASYAFDFGLDIGASYSDQDEQNQATFGAAYTFSNLYLAATYSMGEYAEDFDFNGLEVAAQYKVNEKLRFIGIYANEDNDSETVIDYLAFEAQYRFNSVARTYVSYQIDLMDEGDDEVMVGLRYDF</sequence>
<comment type="subcellular location">
    <subcellularLocation>
        <location evidence="1">Cell outer membrane</location>
        <topology evidence="1">Multi-pass membrane protein</topology>
    </subcellularLocation>
</comment>
<evidence type="ECO:0000313" key="7">
    <source>
        <dbReference type="Proteomes" id="UP001157353"/>
    </source>
</evidence>
<protein>
    <submittedName>
        <fullName evidence="6">Membrane protein</fullName>
    </submittedName>
</protein>
<dbReference type="EMBL" id="BSPQ01000001">
    <property type="protein sequence ID" value="GLS88937.1"/>
    <property type="molecule type" value="Genomic_DNA"/>
</dbReference>
<dbReference type="Proteomes" id="UP001157353">
    <property type="component" value="Unassembled WGS sequence"/>
</dbReference>
<evidence type="ECO:0000256" key="4">
    <source>
        <dbReference type="SAM" id="SignalP"/>
    </source>
</evidence>
<dbReference type="InterPro" id="IPR033900">
    <property type="entry name" value="Gram_neg_porin_domain"/>
</dbReference>
<keyword evidence="3" id="KW-0472">Membrane</keyword>
<proteinExistence type="predicted"/>
<dbReference type="Gene3D" id="2.40.160.10">
    <property type="entry name" value="Porin"/>
    <property type="match status" value="1"/>
</dbReference>
<dbReference type="PANTHER" id="PTHR34501:SF2">
    <property type="entry name" value="OUTER MEMBRANE PORIN F-RELATED"/>
    <property type="match status" value="1"/>
</dbReference>
<gene>
    <name evidence="6" type="ORF">GCM10007916_00040</name>
</gene>
<keyword evidence="7" id="KW-1185">Reference proteome</keyword>
<dbReference type="SUPFAM" id="SSF56935">
    <property type="entry name" value="Porins"/>
    <property type="match status" value="1"/>
</dbReference>